<dbReference type="Proteomes" id="UP000000739">
    <property type="component" value="Chromosome"/>
</dbReference>
<dbReference type="RefSeq" id="WP_015948321.1">
    <property type="nucleotide sequence ID" value="NC_011768.1"/>
</dbReference>
<dbReference type="EMBL" id="CP001322">
    <property type="protein sequence ID" value="ACL05264.1"/>
    <property type="molecule type" value="Genomic_DNA"/>
</dbReference>
<evidence type="ECO:0008006" key="4">
    <source>
        <dbReference type="Google" id="ProtNLM"/>
    </source>
</evidence>
<dbReference type="HOGENOM" id="CLU_1765039_0_0_7"/>
<evidence type="ECO:0000313" key="3">
    <source>
        <dbReference type="Proteomes" id="UP000000739"/>
    </source>
</evidence>
<keyword evidence="3" id="KW-1185">Reference proteome</keyword>
<feature type="signal peptide" evidence="1">
    <location>
        <begin position="1"/>
        <end position="24"/>
    </location>
</feature>
<proteinExistence type="predicted"/>
<accession>B8FGN4</accession>
<dbReference type="AlphaFoldDB" id="B8FGN4"/>
<reference evidence="2 3" key="1">
    <citation type="journal article" date="2012" name="Environ. Microbiol.">
        <title>The genome sequence of Desulfatibacillum alkenivorans AK-01: a blueprint for anaerobic alkane oxidation.</title>
        <authorList>
            <person name="Callaghan A.V."/>
            <person name="Morris B.E."/>
            <person name="Pereira I.A."/>
            <person name="McInerney M.J."/>
            <person name="Austin R.N."/>
            <person name="Groves J.T."/>
            <person name="Kukor J.J."/>
            <person name="Suflita J.M."/>
            <person name="Young L.Y."/>
            <person name="Zylstra G.J."/>
            <person name="Wawrik B."/>
        </authorList>
    </citation>
    <scope>NUCLEOTIDE SEQUENCE [LARGE SCALE GENOMIC DNA]</scope>
    <source>
        <strain evidence="2 3">AK-01</strain>
    </source>
</reference>
<keyword evidence="1" id="KW-0732">Signal</keyword>
<name>B8FGN4_DESAL</name>
<gene>
    <name evidence="2" type="ordered locus">Dalk_3576</name>
</gene>
<organism evidence="2 3">
    <name type="scientific">Desulfatibacillum aliphaticivorans</name>
    <dbReference type="NCBI Taxonomy" id="218208"/>
    <lineage>
        <taxon>Bacteria</taxon>
        <taxon>Pseudomonadati</taxon>
        <taxon>Thermodesulfobacteriota</taxon>
        <taxon>Desulfobacteria</taxon>
        <taxon>Desulfobacterales</taxon>
        <taxon>Desulfatibacillaceae</taxon>
        <taxon>Desulfatibacillum</taxon>
    </lineage>
</organism>
<feature type="chain" id="PRO_5002872312" description="Lipoprotein" evidence="1">
    <location>
        <begin position="25"/>
        <end position="147"/>
    </location>
</feature>
<sequence length="147" mass="16292">MNWIDIIIATVSVGALATVALALASTAACSREENGNSLADIRAWKITGPVKCGVWTFPAPMPAGRKRRPIISLYEDLDEKADRFIARKYRKRLGITFEQYAACPKMYEAKIRAMEEALQNGDGINVVANVARIVPLKNRERACLAQR</sequence>
<protein>
    <recommendedName>
        <fullName evidence="4">Lipoprotein</fullName>
    </recommendedName>
</protein>
<dbReference type="KEGG" id="dal:Dalk_3576"/>
<evidence type="ECO:0000256" key="1">
    <source>
        <dbReference type="SAM" id="SignalP"/>
    </source>
</evidence>
<evidence type="ECO:0000313" key="2">
    <source>
        <dbReference type="EMBL" id="ACL05264.1"/>
    </source>
</evidence>